<proteinExistence type="predicted"/>
<reference evidence="2 3" key="1">
    <citation type="journal article" date="2014" name="Proc. Natl. Acad. Sci. U.S.A.">
        <title>Trajectory and genomic determinants of fungal-pathogen speciation and host adaptation.</title>
        <authorList>
            <person name="Hu X."/>
            <person name="Xiao G."/>
            <person name="Zheng P."/>
            <person name="Shang Y."/>
            <person name="Su Y."/>
            <person name="Zhang X."/>
            <person name="Liu X."/>
            <person name="Zhan S."/>
            <person name="St Leger R.J."/>
            <person name="Wang C."/>
        </authorList>
    </citation>
    <scope>NUCLEOTIDE SEQUENCE [LARGE SCALE GENOMIC DNA]</scope>
    <source>
        <strain evidence="2 3">ARSEF 1941</strain>
    </source>
</reference>
<protein>
    <submittedName>
        <fullName evidence="2">Uncharacterized protein</fullName>
    </submittedName>
</protein>
<feature type="compositionally biased region" description="Pro residues" evidence="1">
    <location>
        <begin position="91"/>
        <end position="112"/>
    </location>
</feature>
<comment type="caution">
    <text evidence="2">The sequence shown here is derived from an EMBL/GenBank/DDBJ whole genome shotgun (WGS) entry which is preliminary data.</text>
</comment>
<evidence type="ECO:0000256" key="1">
    <source>
        <dbReference type="SAM" id="MobiDB-lite"/>
    </source>
</evidence>
<evidence type="ECO:0000313" key="2">
    <source>
        <dbReference type="EMBL" id="KHN94006.1"/>
    </source>
</evidence>
<dbReference type="Proteomes" id="UP000030816">
    <property type="component" value="Unassembled WGS sequence"/>
</dbReference>
<accession>A0A0B2WDQ3</accession>
<dbReference type="HOGENOM" id="CLU_2004434_0_0_1"/>
<gene>
    <name evidence="2" type="ORF">MAM_08135</name>
</gene>
<dbReference type="GeneID" id="63742590"/>
<sequence length="124" mass="13165">MLRPPFRSHAQIPDAGLQGDPVSRTHVFGIFPCSHPPGSPEYQVAEAAVSAGLGTMDKEGHFQKGSRHLDLGKESSKGETPHGPTYIPTPEFTPPPVANPFPPLATSPPPSTPKWNVPKANLAT</sequence>
<dbReference type="STRING" id="1081103.A0A0B2WDQ3"/>
<dbReference type="RefSeq" id="XP_040675072.1">
    <property type="nucleotide sequence ID" value="XM_040826933.1"/>
</dbReference>
<feature type="region of interest" description="Disordered" evidence="1">
    <location>
        <begin position="57"/>
        <end position="124"/>
    </location>
</feature>
<name>A0A0B2WDQ3_METAS</name>
<evidence type="ECO:0000313" key="3">
    <source>
        <dbReference type="Proteomes" id="UP000030816"/>
    </source>
</evidence>
<dbReference type="EMBL" id="AZHE01000044">
    <property type="protein sequence ID" value="KHN94006.1"/>
    <property type="molecule type" value="Genomic_DNA"/>
</dbReference>
<dbReference type="AlphaFoldDB" id="A0A0B2WDQ3"/>
<keyword evidence="3" id="KW-1185">Reference proteome</keyword>
<feature type="compositionally biased region" description="Basic and acidic residues" evidence="1">
    <location>
        <begin position="57"/>
        <end position="80"/>
    </location>
</feature>
<organism evidence="2 3">
    <name type="scientific">Metarhizium album (strain ARSEF 1941)</name>
    <dbReference type="NCBI Taxonomy" id="1081103"/>
    <lineage>
        <taxon>Eukaryota</taxon>
        <taxon>Fungi</taxon>
        <taxon>Dikarya</taxon>
        <taxon>Ascomycota</taxon>
        <taxon>Pezizomycotina</taxon>
        <taxon>Sordariomycetes</taxon>
        <taxon>Hypocreomycetidae</taxon>
        <taxon>Hypocreales</taxon>
        <taxon>Clavicipitaceae</taxon>
        <taxon>Metarhizium</taxon>
    </lineage>
</organism>
<feature type="region of interest" description="Disordered" evidence="1">
    <location>
        <begin position="1"/>
        <end position="24"/>
    </location>
</feature>